<dbReference type="InterPro" id="IPR002110">
    <property type="entry name" value="Ankyrin_rpt"/>
</dbReference>
<evidence type="ECO:0000256" key="1">
    <source>
        <dbReference type="ARBA" id="ARBA00022737"/>
    </source>
</evidence>
<dbReference type="Gene3D" id="1.25.40.20">
    <property type="entry name" value="Ankyrin repeat-containing domain"/>
    <property type="match status" value="1"/>
</dbReference>
<dbReference type="EMBL" id="CP126216">
    <property type="protein sequence ID" value="WIA18115.1"/>
    <property type="molecule type" value="Genomic_DNA"/>
</dbReference>
<name>A0ABY8U9R9_TETOB</name>
<sequence length="248" mass="26281">MQATEGVSEAGNNNYYSSAASSSSHDGGGRPVLLSSFSTNPLPLPNHSSVMRTLCGYGSLCLFPGSINTRFPGLDNYSQLHIAMRRGDLRAAQLLLAGGADVDALDSYGNSPLMYWPVVTAEPEELVLDLVGALLAQGADPNLHNNDGWTALDLACELSKLGKVLVKPAAVPVHALLVGYGATNSDAFLMQHRHQPTLSCMRTDSANSVLRRDSRSADSLCALVASSCGEPVMMPSSVLEDFSAHFEE</sequence>
<feature type="repeat" description="ANK" evidence="3">
    <location>
        <begin position="75"/>
        <end position="107"/>
    </location>
</feature>
<dbReference type="PROSITE" id="PS50088">
    <property type="entry name" value="ANK_REPEAT"/>
    <property type="match status" value="1"/>
</dbReference>
<dbReference type="SUPFAM" id="SSF48403">
    <property type="entry name" value="Ankyrin repeat"/>
    <property type="match status" value="1"/>
</dbReference>
<keyword evidence="1" id="KW-0677">Repeat</keyword>
<organism evidence="4 5">
    <name type="scientific">Tetradesmus obliquus</name>
    <name type="common">Green alga</name>
    <name type="synonym">Acutodesmus obliquus</name>
    <dbReference type="NCBI Taxonomy" id="3088"/>
    <lineage>
        <taxon>Eukaryota</taxon>
        <taxon>Viridiplantae</taxon>
        <taxon>Chlorophyta</taxon>
        <taxon>core chlorophytes</taxon>
        <taxon>Chlorophyceae</taxon>
        <taxon>CS clade</taxon>
        <taxon>Sphaeropleales</taxon>
        <taxon>Scenedesmaceae</taxon>
        <taxon>Tetradesmus</taxon>
    </lineage>
</organism>
<accession>A0ABY8U9R9</accession>
<reference evidence="4 5" key="1">
    <citation type="submission" date="2023-05" db="EMBL/GenBank/DDBJ databases">
        <title>A 100% complete, gapless, phased diploid assembly of the Scenedesmus obliquus UTEX 3031 genome.</title>
        <authorList>
            <person name="Biondi T.C."/>
            <person name="Hanschen E.R."/>
            <person name="Kwon T."/>
            <person name="Eng W."/>
            <person name="Kruse C.P.S."/>
            <person name="Koehler S.I."/>
            <person name="Kunde Y."/>
            <person name="Gleasner C.D."/>
            <person name="You Mak K.T."/>
            <person name="Polle J."/>
            <person name="Hovde B.T."/>
            <person name="Starkenburg S.R."/>
        </authorList>
    </citation>
    <scope>NUCLEOTIDE SEQUENCE [LARGE SCALE GENOMIC DNA]</scope>
    <source>
        <strain evidence="4 5">DOE0152z</strain>
    </source>
</reference>
<dbReference type="Pfam" id="PF00023">
    <property type="entry name" value="Ank"/>
    <property type="match status" value="1"/>
</dbReference>
<evidence type="ECO:0000313" key="5">
    <source>
        <dbReference type="Proteomes" id="UP001244341"/>
    </source>
</evidence>
<evidence type="ECO:0000256" key="3">
    <source>
        <dbReference type="PROSITE-ProRule" id="PRU00023"/>
    </source>
</evidence>
<dbReference type="PROSITE" id="PS50297">
    <property type="entry name" value="ANK_REP_REGION"/>
    <property type="match status" value="1"/>
</dbReference>
<gene>
    <name evidence="4" type="ORF">OEZ85_009593</name>
</gene>
<protein>
    <submittedName>
        <fullName evidence="4">Uncharacterized protein</fullName>
    </submittedName>
</protein>
<dbReference type="SMART" id="SM00248">
    <property type="entry name" value="ANK"/>
    <property type="match status" value="3"/>
</dbReference>
<dbReference type="Proteomes" id="UP001244341">
    <property type="component" value="Chromosome 9b"/>
</dbReference>
<dbReference type="InterPro" id="IPR036770">
    <property type="entry name" value="Ankyrin_rpt-contain_sf"/>
</dbReference>
<keyword evidence="2 3" id="KW-0040">ANK repeat</keyword>
<evidence type="ECO:0000313" key="4">
    <source>
        <dbReference type="EMBL" id="WIA18115.1"/>
    </source>
</evidence>
<dbReference type="PANTHER" id="PTHR24126">
    <property type="entry name" value="ANKYRIN REPEAT, PH AND SEC7 DOMAIN CONTAINING PROTEIN SECG-RELATED"/>
    <property type="match status" value="1"/>
</dbReference>
<keyword evidence="5" id="KW-1185">Reference proteome</keyword>
<proteinExistence type="predicted"/>
<evidence type="ECO:0000256" key="2">
    <source>
        <dbReference type="ARBA" id="ARBA00023043"/>
    </source>
</evidence>